<gene>
    <name evidence="8" type="ORF">SAMN05421877_101379</name>
</gene>
<sequence length="264" mass="29833">MKIAGKFFLLLGGIALAYILLAQVNWLSIFKVDENQHRLEEKLGEMVLENLEYSHDFIDTDSIMPTLDSLFVPLLDQNHIDAKDYRLYLMVSEEVNAFALPDDQIVLTTGLIDFLDSADYVSAILAHEIAHCEKNHVMRALVTNFGLDLLLSSSGAGEVTSFLTSQAFSRKLEKEADETAVDYLQQTKVDPNSLVKVMELFDIFFGSDDVDSWVSSHPNPSERKAYIRKKLDGQQSGTYKSPISRETYKALKRRIQDYLGAEPQ</sequence>
<dbReference type="CDD" id="cd07332">
    <property type="entry name" value="M48C_Oma1_like"/>
    <property type="match status" value="1"/>
</dbReference>
<dbReference type="OrthoDB" id="9810445at2"/>
<evidence type="ECO:0000256" key="4">
    <source>
        <dbReference type="ARBA" id="ARBA00022833"/>
    </source>
</evidence>
<dbReference type="GO" id="GO:0046872">
    <property type="term" value="F:metal ion binding"/>
    <property type="evidence" value="ECO:0007669"/>
    <property type="project" value="UniProtKB-KW"/>
</dbReference>
<evidence type="ECO:0000256" key="5">
    <source>
        <dbReference type="ARBA" id="ARBA00023049"/>
    </source>
</evidence>
<evidence type="ECO:0000256" key="3">
    <source>
        <dbReference type="ARBA" id="ARBA00022801"/>
    </source>
</evidence>
<dbReference type="GO" id="GO:0004222">
    <property type="term" value="F:metalloendopeptidase activity"/>
    <property type="evidence" value="ECO:0007669"/>
    <property type="project" value="InterPro"/>
</dbReference>
<dbReference type="InterPro" id="IPR051156">
    <property type="entry name" value="Mito/Outer_Membr_Metalloprot"/>
</dbReference>
<dbReference type="RefSeq" id="WP_103905021.1">
    <property type="nucleotide sequence ID" value="NZ_CP049246.1"/>
</dbReference>
<keyword evidence="4 6" id="KW-0862">Zinc</keyword>
<keyword evidence="3 6" id="KW-0378">Hydrolase</keyword>
<comment type="similarity">
    <text evidence="6">Belongs to the peptidase M48 family.</text>
</comment>
<dbReference type="EMBL" id="FNUT01000001">
    <property type="protein sequence ID" value="SEF53860.1"/>
    <property type="molecule type" value="Genomic_DNA"/>
</dbReference>
<evidence type="ECO:0000256" key="1">
    <source>
        <dbReference type="ARBA" id="ARBA00022670"/>
    </source>
</evidence>
<keyword evidence="2" id="KW-0479">Metal-binding</keyword>
<feature type="domain" description="Peptidase M48" evidence="7">
    <location>
        <begin position="69"/>
        <end position="229"/>
    </location>
</feature>
<dbReference type="Proteomes" id="UP000236731">
    <property type="component" value="Unassembled WGS sequence"/>
</dbReference>
<evidence type="ECO:0000313" key="8">
    <source>
        <dbReference type="EMBL" id="SEF53860.1"/>
    </source>
</evidence>
<name>A0A1H5STR2_9SPHI</name>
<keyword evidence="9" id="KW-1185">Reference proteome</keyword>
<proteinExistence type="inferred from homology"/>
<dbReference type="GO" id="GO:0051603">
    <property type="term" value="P:proteolysis involved in protein catabolic process"/>
    <property type="evidence" value="ECO:0007669"/>
    <property type="project" value="TreeGrafter"/>
</dbReference>
<evidence type="ECO:0000313" key="9">
    <source>
        <dbReference type="Proteomes" id="UP000236731"/>
    </source>
</evidence>
<keyword evidence="1 6" id="KW-0645">Protease</keyword>
<comment type="cofactor">
    <cofactor evidence="6">
        <name>Zn(2+)</name>
        <dbReference type="ChEBI" id="CHEBI:29105"/>
    </cofactor>
    <text evidence="6">Binds 1 zinc ion per subunit.</text>
</comment>
<dbReference type="Pfam" id="PF01435">
    <property type="entry name" value="Peptidase_M48"/>
    <property type="match status" value="1"/>
</dbReference>
<keyword evidence="5 6" id="KW-0482">Metalloprotease</keyword>
<dbReference type="PANTHER" id="PTHR22726">
    <property type="entry name" value="METALLOENDOPEPTIDASE OMA1"/>
    <property type="match status" value="1"/>
</dbReference>
<dbReference type="PANTHER" id="PTHR22726:SF1">
    <property type="entry name" value="METALLOENDOPEPTIDASE OMA1, MITOCHONDRIAL"/>
    <property type="match status" value="1"/>
</dbReference>
<dbReference type="GO" id="GO:0016020">
    <property type="term" value="C:membrane"/>
    <property type="evidence" value="ECO:0007669"/>
    <property type="project" value="TreeGrafter"/>
</dbReference>
<dbReference type="Gene3D" id="3.30.2010.10">
    <property type="entry name" value="Metalloproteases ('zincins'), catalytic domain"/>
    <property type="match status" value="1"/>
</dbReference>
<dbReference type="InterPro" id="IPR001915">
    <property type="entry name" value="Peptidase_M48"/>
</dbReference>
<accession>A0A1H5STR2</accession>
<evidence type="ECO:0000259" key="7">
    <source>
        <dbReference type="Pfam" id="PF01435"/>
    </source>
</evidence>
<reference evidence="9" key="1">
    <citation type="submission" date="2016-10" db="EMBL/GenBank/DDBJ databases">
        <authorList>
            <person name="Varghese N."/>
            <person name="Submissions S."/>
        </authorList>
    </citation>
    <scope>NUCLEOTIDE SEQUENCE [LARGE SCALE GENOMIC DNA]</scope>
    <source>
        <strain evidence="9">DSM 22361</strain>
    </source>
</reference>
<organism evidence="8 9">
    <name type="scientific">Sphingobacterium lactis</name>
    <dbReference type="NCBI Taxonomy" id="797291"/>
    <lineage>
        <taxon>Bacteria</taxon>
        <taxon>Pseudomonadati</taxon>
        <taxon>Bacteroidota</taxon>
        <taxon>Sphingobacteriia</taxon>
        <taxon>Sphingobacteriales</taxon>
        <taxon>Sphingobacteriaceae</taxon>
        <taxon>Sphingobacterium</taxon>
    </lineage>
</organism>
<dbReference type="AlphaFoldDB" id="A0A1H5STR2"/>
<evidence type="ECO:0000256" key="2">
    <source>
        <dbReference type="ARBA" id="ARBA00022723"/>
    </source>
</evidence>
<evidence type="ECO:0000256" key="6">
    <source>
        <dbReference type="RuleBase" id="RU003983"/>
    </source>
</evidence>
<protein>
    <submittedName>
        <fullName evidence="8">Peptidase family M48</fullName>
    </submittedName>
</protein>